<dbReference type="InterPro" id="IPR011250">
    <property type="entry name" value="OMP/PagP_B-barrel"/>
</dbReference>
<dbReference type="Gene3D" id="2.40.160.20">
    <property type="match status" value="1"/>
</dbReference>
<organism evidence="1">
    <name type="scientific">Desulfobacca acetoxidans</name>
    <dbReference type="NCBI Taxonomy" id="60893"/>
    <lineage>
        <taxon>Bacteria</taxon>
        <taxon>Pseudomonadati</taxon>
        <taxon>Thermodesulfobacteriota</taxon>
        <taxon>Desulfobaccia</taxon>
        <taxon>Desulfobaccales</taxon>
        <taxon>Desulfobaccaceae</taxon>
        <taxon>Desulfobacca</taxon>
    </lineage>
</organism>
<proteinExistence type="predicted"/>
<evidence type="ECO:0000313" key="1">
    <source>
        <dbReference type="EMBL" id="HGB14348.1"/>
    </source>
</evidence>
<name>A0A7C3WH34_9BACT</name>
<comment type="caution">
    <text evidence="1">The sequence shown here is derived from an EMBL/GenBank/DDBJ whole genome shotgun (WGS) entry which is preliminary data.</text>
</comment>
<protein>
    <submittedName>
        <fullName evidence="1">Uncharacterized protein</fullName>
    </submittedName>
</protein>
<dbReference type="EMBL" id="DTHB01000028">
    <property type="protein sequence ID" value="HGB14348.1"/>
    <property type="molecule type" value="Genomic_DNA"/>
</dbReference>
<dbReference type="AlphaFoldDB" id="A0A7C3WH34"/>
<gene>
    <name evidence="1" type="ORF">ENV62_03800</name>
</gene>
<dbReference type="SUPFAM" id="SSF56925">
    <property type="entry name" value="OMPA-like"/>
    <property type="match status" value="1"/>
</dbReference>
<sequence>MMKKTWAVVGMVLLAALLVLPGPASSEMYVEGYLGGVGVDKDSINRSHGPFDLGDGVTLTLNGNFPGRFDNPFFTGGMKLGLWFDRTGITGGYNWPDWMKYFGFYIDLSYHNLDYRKQNGTLTETLRYPGGGPESGTTPMTFSSNGRMFTLAFMFAARYGFLPDSEVPMGRLQPYVAVGPALFVSSQSPSQTIFIPPLTDGDEMAAVILQPARQGRLISVPGYKTKTSVDLGLAVDAGVRYYALKNVSIDVFFKYRWVEPEYNYGFSLDGVHFDTSLKPTLHMFSGNVGVAYHF</sequence>
<reference evidence="1" key="1">
    <citation type="journal article" date="2020" name="mSystems">
        <title>Genome- and Community-Level Interaction Insights into Carbon Utilization and Element Cycling Functions of Hydrothermarchaeota in Hydrothermal Sediment.</title>
        <authorList>
            <person name="Zhou Z."/>
            <person name="Liu Y."/>
            <person name="Xu W."/>
            <person name="Pan J."/>
            <person name="Luo Z.H."/>
            <person name="Li M."/>
        </authorList>
    </citation>
    <scope>NUCLEOTIDE SEQUENCE [LARGE SCALE GENOMIC DNA]</scope>
    <source>
        <strain evidence="1">SpSt-776</strain>
    </source>
</reference>
<accession>A0A7C3WH34</accession>